<protein>
    <submittedName>
        <fullName evidence="5">MoxR-like ATPase</fullName>
    </submittedName>
</protein>
<dbReference type="RefSeq" id="WP_089811017.1">
    <property type="nucleotide sequence ID" value="NZ_FOYT01000006.1"/>
</dbReference>
<dbReference type="InterPro" id="IPR041628">
    <property type="entry name" value="ChlI/MoxR_AAA_lid"/>
</dbReference>
<dbReference type="AlphaFoldDB" id="A0A1I6J472"/>
<dbReference type="GO" id="GO:0005524">
    <property type="term" value="F:ATP binding"/>
    <property type="evidence" value="ECO:0007669"/>
    <property type="project" value="UniProtKB-KW"/>
</dbReference>
<dbReference type="SMART" id="SM00382">
    <property type="entry name" value="AAA"/>
    <property type="match status" value="1"/>
</dbReference>
<evidence type="ECO:0000313" key="5">
    <source>
        <dbReference type="EMBL" id="SFR73748.1"/>
    </source>
</evidence>
<dbReference type="EMBL" id="FOYT01000006">
    <property type="protein sequence ID" value="SFR73748.1"/>
    <property type="molecule type" value="Genomic_DNA"/>
</dbReference>
<dbReference type="InterPro" id="IPR003593">
    <property type="entry name" value="AAA+_ATPase"/>
</dbReference>
<dbReference type="InterPro" id="IPR027417">
    <property type="entry name" value="P-loop_NTPase"/>
</dbReference>
<keyword evidence="2" id="KW-0067">ATP-binding</keyword>
<feature type="region of interest" description="Disordered" evidence="3">
    <location>
        <begin position="315"/>
        <end position="342"/>
    </location>
</feature>
<gene>
    <name evidence="5" type="ORF">SAMN04487947_4020</name>
</gene>
<keyword evidence="1" id="KW-0547">Nucleotide-binding</keyword>
<feature type="domain" description="AAA+ ATPase" evidence="4">
    <location>
        <begin position="35"/>
        <end position="176"/>
    </location>
</feature>
<accession>A0A1I6J472</accession>
<dbReference type="STRING" id="553469.SAMN04487947_4020"/>
<dbReference type="Gene3D" id="1.10.8.80">
    <property type="entry name" value="Magnesium chelatase subunit I, C-Terminal domain"/>
    <property type="match status" value="1"/>
</dbReference>
<dbReference type="GO" id="GO:0016887">
    <property type="term" value="F:ATP hydrolysis activity"/>
    <property type="evidence" value="ECO:0007669"/>
    <property type="project" value="InterPro"/>
</dbReference>
<evidence type="ECO:0000256" key="3">
    <source>
        <dbReference type="SAM" id="MobiDB-lite"/>
    </source>
</evidence>
<organism evidence="5 6">
    <name type="scientific">Halogeometricum rufum</name>
    <dbReference type="NCBI Taxonomy" id="553469"/>
    <lineage>
        <taxon>Archaea</taxon>
        <taxon>Methanobacteriati</taxon>
        <taxon>Methanobacteriota</taxon>
        <taxon>Stenosarchaea group</taxon>
        <taxon>Halobacteria</taxon>
        <taxon>Halobacteriales</taxon>
        <taxon>Haloferacaceae</taxon>
        <taxon>Halogeometricum</taxon>
    </lineage>
</organism>
<dbReference type="OrthoDB" id="24581at2157"/>
<dbReference type="PIRSF" id="PIRSF002849">
    <property type="entry name" value="AAA_ATPase_chaperone_MoxR_prd"/>
    <property type="match status" value="1"/>
</dbReference>
<keyword evidence="6" id="KW-1185">Reference proteome</keyword>
<dbReference type="SUPFAM" id="SSF52540">
    <property type="entry name" value="P-loop containing nucleoside triphosphate hydrolases"/>
    <property type="match status" value="1"/>
</dbReference>
<dbReference type="PANTHER" id="PTHR42759:SF1">
    <property type="entry name" value="MAGNESIUM-CHELATASE SUBUNIT CHLD"/>
    <property type="match status" value="1"/>
</dbReference>
<dbReference type="Proteomes" id="UP000198531">
    <property type="component" value="Unassembled WGS sequence"/>
</dbReference>
<evidence type="ECO:0000313" key="6">
    <source>
        <dbReference type="Proteomes" id="UP000198531"/>
    </source>
</evidence>
<dbReference type="InterPro" id="IPR011703">
    <property type="entry name" value="ATPase_AAA-3"/>
</dbReference>
<evidence type="ECO:0000256" key="1">
    <source>
        <dbReference type="ARBA" id="ARBA00022741"/>
    </source>
</evidence>
<reference evidence="6" key="1">
    <citation type="submission" date="2016-10" db="EMBL/GenBank/DDBJ databases">
        <authorList>
            <person name="Varghese N."/>
            <person name="Submissions S."/>
        </authorList>
    </citation>
    <scope>NUCLEOTIDE SEQUENCE [LARGE SCALE GENOMIC DNA]</scope>
    <source>
        <strain evidence="6">CGMCC 1.7736</strain>
    </source>
</reference>
<dbReference type="PANTHER" id="PTHR42759">
    <property type="entry name" value="MOXR FAMILY PROTEIN"/>
    <property type="match status" value="1"/>
</dbReference>
<dbReference type="CDD" id="cd00009">
    <property type="entry name" value="AAA"/>
    <property type="match status" value="1"/>
</dbReference>
<evidence type="ECO:0000259" key="4">
    <source>
        <dbReference type="SMART" id="SM00382"/>
    </source>
</evidence>
<proteinExistence type="predicted"/>
<sequence>MVDPESLYTTIRDEAGTVLIGNEQVLEELTVSLLTGGHVLLEGVPGVAKTTIAEVFARTLGLDFQRIQMTPDLMPADITGTTIYREATGEFEAKRGPIFSNVVVVDEINRATPKTQSALLEAMQEEQVTIEGSTHPLPEPFMVVATMNPIDMEGTFALPEAQRDRFQLKLDVDIPERELEDALLERFDENPDLRADWVRQVVTASDIAAAREVADDAYVDPSIRSYILDIVQATRDSSDTAHGASPRASIHLLAASKARAAIYGREYVIPDDPKALAGSVLAHRLVLSTDAELGDLKPRTVVEDAVRTVTPPTHDEIRSAAAAVSDGGCPTDGDDAVERSDE</sequence>
<dbReference type="FunFam" id="3.40.50.300:FF:000640">
    <property type="entry name" value="MoxR family ATPase"/>
    <property type="match status" value="1"/>
</dbReference>
<name>A0A1I6J472_9EURY</name>
<dbReference type="Gene3D" id="3.40.50.300">
    <property type="entry name" value="P-loop containing nucleotide triphosphate hydrolases"/>
    <property type="match status" value="1"/>
</dbReference>
<dbReference type="Pfam" id="PF17863">
    <property type="entry name" value="AAA_lid_2"/>
    <property type="match status" value="1"/>
</dbReference>
<dbReference type="InterPro" id="IPR050764">
    <property type="entry name" value="CbbQ/NirQ/NorQ/GpvN"/>
</dbReference>
<dbReference type="Pfam" id="PF07726">
    <property type="entry name" value="AAA_3"/>
    <property type="match status" value="1"/>
</dbReference>
<evidence type="ECO:0000256" key="2">
    <source>
        <dbReference type="ARBA" id="ARBA00022840"/>
    </source>
</evidence>